<keyword evidence="6" id="KW-0411">Iron-sulfur</keyword>
<evidence type="ECO:0000256" key="1">
    <source>
        <dbReference type="ARBA" id="ARBA00022448"/>
    </source>
</evidence>
<keyword evidence="9" id="KW-1185">Reference proteome</keyword>
<evidence type="ECO:0000313" key="9">
    <source>
        <dbReference type="Proteomes" id="UP001348149"/>
    </source>
</evidence>
<dbReference type="PANTHER" id="PTHR43551">
    <property type="entry name" value="FUMARATE REDUCTASE IRON-SULFUR SUBUNIT"/>
    <property type="match status" value="1"/>
</dbReference>
<dbReference type="EMBL" id="JAYLLH010000028">
    <property type="protein sequence ID" value="MEC3862768.1"/>
    <property type="molecule type" value="Genomic_DNA"/>
</dbReference>
<feature type="domain" description="4Fe-4S ferredoxin-type" evidence="7">
    <location>
        <begin position="84"/>
        <end position="112"/>
    </location>
</feature>
<dbReference type="RefSeq" id="WP_326298798.1">
    <property type="nucleotide sequence ID" value="NZ_JAYLLH010000028.1"/>
</dbReference>
<evidence type="ECO:0000313" key="8">
    <source>
        <dbReference type="EMBL" id="MEC3862768.1"/>
    </source>
</evidence>
<dbReference type="Gene3D" id="1.10.1060.10">
    <property type="entry name" value="Alpha-helical ferredoxin"/>
    <property type="match status" value="1"/>
</dbReference>
<dbReference type="InterPro" id="IPR009051">
    <property type="entry name" value="Helical_ferredxn"/>
</dbReference>
<evidence type="ECO:0000256" key="3">
    <source>
        <dbReference type="ARBA" id="ARBA00022723"/>
    </source>
</evidence>
<dbReference type="Pfam" id="PF02754">
    <property type="entry name" value="CCG"/>
    <property type="match status" value="1"/>
</dbReference>
<dbReference type="SUPFAM" id="SSF46548">
    <property type="entry name" value="alpha-helical ferredoxin"/>
    <property type="match status" value="1"/>
</dbReference>
<dbReference type="Proteomes" id="UP001348149">
    <property type="component" value="Unassembled WGS sequence"/>
</dbReference>
<evidence type="ECO:0000256" key="6">
    <source>
        <dbReference type="ARBA" id="ARBA00023014"/>
    </source>
</evidence>
<proteinExistence type="predicted"/>
<evidence type="ECO:0000256" key="4">
    <source>
        <dbReference type="ARBA" id="ARBA00022982"/>
    </source>
</evidence>
<keyword evidence="5" id="KW-0408">Iron</keyword>
<dbReference type="Pfam" id="PF13183">
    <property type="entry name" value="Fer4_8"/>
    <property type="match status" value="1"/>
</dbReference>
<keyword evidence="1" id="KW-0813">Transport</keyword>
<sequence>MSIDVQAATRTFLAQTEEAVVSYTEACVHCGQCADACLFYRASGDPRHTPAYKLFPIAKAYRSQRWPLSWLGLAPKITEKDLSEWEELIFDSCTMCGRCTEVCPMAIDIASIVGQARKAWVAAGLGPEDLLAAADNSRDRGSPLGLTPDKLVDRVEWLEDDDEVEMPMDKDKADVLLTVSSIEAMKYPQSLSAMAKVLNHAGVNWTFSTKGYESTNFGYLAGKPDVAKIMVERLVEAAEACGAKTVVIPECGHAYGVFRWGAANILGRELPFEVLHITEYMAKLKRDGKLRLKPFETPMTYHDPCQVSRRGGAAADARYLLDGFATDFREMSPTAELNWCCGGGGGVQAMSRAADLRHKAFKIKIDQVTATGTNTLVSACANCRLTMDESKEHWKWEGGLESIVEIIADHLEDD</sequence>
<keyword evidence="4" id="KW-0249">Electron transport</keyword>
<protein>
    <submittedName>
        <fullName evidence="8">(Fe-S)-binding protein</fullName>
    </submittedName>
</protein>
<feature type="domain" description="4Fe-4S ferredoxin-type" evidence="7">
    <location>
        <begin position="17"/>
        <end position="47"/>
    </location>
</feature>
<keyword evidence="3" id="KW-0479">Metal-binding</keyword>
<dbReference type="PROSITE" id="PS00198">
    <property type="entry name" value="4FE4S_FER_1"/>
    <property type="match status" value="1"/>
</dbReference>
<keyword evidence="2" id="KW-0004">4Fe-4S</keyword>
<dbReference type="PROSITE" id="PS51379">
    <property type="entry name" value="4FE4S_FER_2"/>
    <property type="match status" value="2"/>
</dbReference>
<name>A0ABU6HJZ2_9RHOB</name>
<evidence type="ECO:0000256" key="5">
    <source>
        <dbReference type="ARBA" id="ARBA00023004"/>
    </source>
</evidence>
<accession>A0ABU6HJZ2</accession>
<comment type="caution">
    <text evidence="8">The sequence shown here is derived from an EMBL/GenBank/DDBJ whole genome shotgun (WGS) entry which is preliminary data.</text>
</comment>
<dbReference type="PANTHER" id="PTHR43551:SF1">
    <property type="entry name" value="HETERODISULFIDE REDUCTASE"/>
    <property type="match status" value="1"/>
</dbReference>
<evidence type="ECO:0000259" key="7">
    <source>
        <dbReference type="PROSITE" id="PS51379"/>
    </source>
</evidence>
<gene>
    <name evidence="8" type="ORF">VK792_15860</name>
</gene>
<dbReference type="InterPro" id="IPR017896">
    <property type="entry name" value="4Fe4S_Fe-S-bd"/>
</dbReference>
<organism evidence="8 9">
    <name type="scientific">Mesobacterium hydrothermale</name>
    <dbReference type="NCBI Taxonomy" id="3111907"/>
    <lineage>
        <taxon>Bacteria</taxon>
        <taxon>Pseudomonadati</taxon>
        <taxon>Pseudomonadota</taxon>
        <taxon>Alphaproteobacteria</taxon>
        <taxon>Rhodobacterales</taxon>
        <taxon>Roseobacteraceae</taxon>
        <taxon>Mesobacterium</taxon>
    </lineage>
</organism>
<dbReference type="InterPro" id="IPR017900">
    <property type="entry name" value="4Fe4S_Fe_S_CS"/>
</dbReference>
<dbReference type="InterPro" id="IPR004017">
    <property type="entry name" value="Cys_rich_dom"/>
</dbReference>
<evidence type="ECO:0000256" key="2">
    <source>
        <dbReference type="ARBA" id="ARBA00022485"/>
    </source>
</evidence>
<reference evidence="8 9" key="1">
    <citation type="submission" date="2024-01" db="EMBL/GenBank/DDBJ databases">
        <title>Mesobacterium rodlantinim sp. nov., isolated from shallow sea hydrothermal systems off Kueishantao Island.</title>
        <authorList>
            <person name="Su Z."/>
            <person name="Tang K."/>
        </authorList>
    </citation>
    <scope>NUCLEOTIDE SEQUENCE [LARGE SCALE GENOMIC DNA]</scope>
    <source>
        <strain evidence="8 9">TK19101</strain>
    </source>
</reference>